<protein>
    <recommendedName>
        <fullName evidence="4">Lipoprotein</fullName>
    </recommendedName>
</protein>
<reference evidence="2 3" key="1">
    <citation type="submission" date="2018-12" db="EMBL/GenBank/DDBJ databases">
        <title>Complete Genome Sequence of the Corallopyronin A producing Myxobacterium Corallococcus coralloides B035.</title>
        <authorList>
            <person name="Bouhired S.M."/>
            <person name="Rupp O."/>
            <person name="Blom J."/>
            <person name="Schaeberle T.F."/>
            <person name="Kehraus S."/>
            <person name="Schiefer A."/>
            <person name="Pfarr K."/>
            <person name="Goesmann A."/>
            <person name="Hoerauf A."/>
            <person name="Koenig G.M."/>
        </authorList>
    </citation>
    <scope>NUCLEOTIDE SEQUENCE [LARGE SCALE GENOMIC DNA]</scope>
    <source>
        <strain evidence="2 3">B035</strain>
    </source>
</reference>
<dbReference type="PROSITE" id="PS51257">
    <property type="entry name" value="PROKAR_LIPOPROTEIN"/>
    <property type="match status" value="1"/>
</dbReference>
<dbReference type="Proteomes" id="UP000288758">
    <property type="component" value="Chromosome"/>
</dbReference>
<dbReference type="RefSeq" id="WP_164933173.1">
    <property type="nucleotide sequence ID" value="NZ_CP034669.1"/>
</dbReference>
<sequence length="259" mass="27784">MTALRRITVPTLLALASGLGACSQASAEGAKAHVIQGKAVDTQGRPLPGAKIILDVYNHNDSLNTDHATATYDDTDKKALTDGSGKYSVSCGPGGWRVFGMVERKYNGDTFTLPLHPDNPKFVPGNDGGVRNFSWKLSGAIPNEQGGGFYGGTLKVVTTYESSFRDDQYPNLEVQLEPVGPLIDGSAGKKLNLKPDKDGAMKDVPIGRYKVQVRLAGKPVTLRIDDNTSPFKDAAVVDFKSKADSSWSHCTNCAQLELR</sequence>
<dbReference type="AlphaFoldDB" id="A0A410RP45"/>
<feature type="chain" id="PRO_5019491847" description="Lipoprotein" evidence="1">
    <location>
        <begin position="28"/>
        <end position="259"/>
    </location>
</feature>
<accession>A0A410RP45</accession>
<evidence type="ECO:0000256" key="1">
    <source>
        <dbReference type="SAM" id="SignalP"/>
    </source>
</evidence>
<keyword evidence="1" id="KW-0732">Signal</keyword>
<evidence type="ECO:0008006" key="4">
    <source>
        <dbReference type="Google" id="ProtNLM"/>
    </source>
</evidence>
<evidence type="ECO:0000313" key="3">
    <source>
        <dbReference type="Proteomes" id="UP000288758"/>
    </source>
</evidence>
<organism evidence="2 3">
    <name type="scientific">Corallococcus coralloides</name>
    <name type="common">Myxococcus coralloides</name>
    <dbReference type="NCBI Taxonomy" id="184914"/>
    <lineage>
        <taxon>Bacteria</taxon>
        <taxon>Pseudomonadati</taxon>
        <taxon>Myxococcota</taxon>
        <taxon>Myxococcia</taxon>
        <taxon>Myxococcales</taxon>
        <taxon>Cystobacterineae</taxon>
        <taxon>Myxococcaceae</taxon>
        <taxon>Corallococcus</taxon>
    </lineage>
</organism>
<gene>
    <name evidence="2" type="ORF">EJ065_2039</name>
</gene>
<feature type="signal peptide" evidence="1">
    <location>
        <begin position="1"/>
        <end position="27"/>
    </location>
</feature>
<dbReference type="EMBL" id="CP034669">
    <property type="protein sequence ID" value="QAT83625.1"/>
    <property type="molecule type" value="Genomic_DNA"/>
</dbReference>
<name>A0A410RP45_CORCK</name>
<evidence type="ECO:0000313" key="2">
    <source>
        <dbReference type="EMBL" id="QAT83625.1"/>
    </source>
</evidence>
<proteinExistence type="predicted"/>